<dbReference type="CDD" id="cd09274">
    <property type="entry name" value="RNase_HI_RT_Ty3"/>
    <property type="match status" value="1"/>
</dbReference>
<dbReference type="InterPro" id="IPR043128">
    <property type="entry name" value="Rev_trsase/Diguanyl_cyclase"/>
</dbReference>
<keyword evidence="5" id="KW-0540">Nuclease</keyword>
<dbReference type="InterPro" id="IPR021109">
    <property type="entry name" value="Peptidase_aspartic_dom_sf"/>
</dbReference>
<dbReference type="Pfam" id="PF00665">
    <property type="entry name" value="rve"/>
    <property type="match status" value="1"/>
</dbReference>
<name>A0A1X7U211_AMPQE</name>
<evidence type="ECO:0000256" key="13">
    <source>
        <dbReference type="ARBA" id="ARBA00022932"/>
    </source>
</evidence>
<evidence type="ECO:0000259" key="19">
    <source>
        <dbReference type="PROSITE" id="PS50804"/>
    </source>
</evidence>
<dbReference type="Pfam" id="PF02023">
    <property type="entry name" value="SCAN"/>
    <property type="match status" value="1"/>
</dbReference>
<dbReference type="PROSITE" id="PS50994">
    <property type="entry name" value="INTEGRASE"/>
    <property type="match status" value="1"/>
</dbReference>
<dbReference type="GO" id="GO:0015074">
    <property type="term" value="P:DNA integration"/>
    <property type="evidence" value="ECO:0007669"/>
    <property type="project" value="UniProtKB-KW"/>
</dbReference>
<dbReference type="OrthoDB" id="775972at2759"/>
<dbReference type="Pfam" id="PF17917">
    <property type="entry name" value="RT_RNaseH"/>
    <property type="match status" value="1"/>
</dbReference>
<dbReference type="FunFam" id="3.30.70.270:FF:000020">
    <property type="entry name" value="Transposon Tf2-6 polyprotein-like Protein"/>
    <property type="match status" value="1"/>
</dbReference>
<evidence type="ECO:0000256" key="3">
    <source>
        <dbReference type="ARBA" id="ARBA00022679"/>
    </source>
</evidence>
<keyword evidence="6" id="KW-0479">Metal-binding</keyword>
<dbReference type="PROSITE" id="PS50158">
    <property type="entry name" value="ZF_CCHC"/>
    <property type="match status" value="2"/>
</dbReference>
<evidence type="ECO:0000313" key="22">
    <source>
        <dbReference type="EnsemblMetazoa" id="Aqu2.1.21921_001"/>
    </source>
</evidence>
<dbReference type="FunFam" id="1.10.340.70:FF:000001">
    <property type="entry name" value="Retrovirus-related Pol polyprotein from transposon gypsy-like Protein"/>
    <property type="match status" value="1"/>
</dbReference>
<feature type="region of interest" description="Disordered" evidence="17">
    <location>
        <begin position="277"/>
        <end position="298"/>
    </location>
</feature>
<dbReference type="FunFam" id="3.10.10.10:FF:000007">
    <property type="entry name" value="Retrovirus-related Pol polyprotein from transposon 17.6-like Protein"/>
    <property type="match status" value="1"/>
</dbReference>
<sequence>MPRGRKPKTRATDETVDDEGSQGSISVRDLLDVMEKERKRQSEEQKQRAKEHQELMKVLVDIMKQKRCGRDEGDSSSDESEDEAGEGRVVGGREPVLTKFSEKDTDIEHFLTGFERVATAYRWPDECWVLKLVPLLTGKALAAYANMDSEAAKNYQSVKKAILRRFDINEETYRQRFRSTKKKEGQSYVEVGIQLMDLFRKWTASAKDSVAELTELVVLEQLLNTMPTELQVWIREKKLKTVEEAATQADDYLLARQGMRKEDKRCHGCREKGHMYRDCPKKEQPKQGDRPAGEGQKRQDQRKCYRCGGVGHIAAKCTSEKRNTGYYLNARNQMKGKTWKKPAEEIIFWGMIQEKPVEMLMDTGCSHTLVKREFIPEHCILEGETVALQCAHGDVTKYPIAEVDMVIEGVKKRVRVGVSETLPRSVLAGTDVLSLFGDQTVEDCMVMTRSKQRKEIQEEIELQKKQEESGAIPKPIEEEPETSGLESIDDEMFAKPGRDRKTRSQKRKEKQIWQSDSCIKKRQDMPSGQEELKKLQSEDETLEKIRKLAEGTEEDQQGARFEKQKGLLYRVIRRREGIERKQLVLPRECRKEVLRIAHTIPMGGHLGQRKTTARISERFFWPGMIQEIKNYCRTCPECQRTAGRRYTPRAQLVNLPIIETPFKRIAMDIVGPLEKSNKGNKYILVVCDYATRYPDAFPLKSIDAESVAEKLIELMSRVGVPEEILTDQGSNFTSRLLTEIYKMLTLKGITTTPYHPQTDGLVERFNGTLKNMLRRCTSQNPRDWDTLLPYILFAYREVPQESTGFSPFELLYGRSVRGPLDILKESWESRENCPENVVTYVTEMRRRLEEMTGIVGENMKKSQVKQKRWYDRKARHREFKTGDKVLVLLPSTTHKLTAEWKGPYVVKRKVGDVDYELEMNGKQKKYKIFHVNMLRQWYDRTDTSFLMGEVNKEESEIVPVIEAPDFETTELIVGETLDERQREDLTQLLAQYKDVITSDLGRTTLAEHCIEVEGASPYRQSPYRIPLGKQEEVRKEIQRMEDMGVIRPTTSDWASPMVIVPKKDGSIRLCVDYRKLNNVSKFDAYPIPRVDEMIDRMGSGKFITTLDLNKGYWQIPVEKSSQEKTAFITPMGLYEFVTMPFGLRGAPATFQRLMDRVLRGTEQFAGAYIDDVAIHSETWEGHLQHLREVLEKLQGAGLTANPSKCKFGMTEVLYLGHKIGGGRVKPEESKVKAVKQYPVPKTKTEVRSFLGLVGYYRKFIPQFSSIAAPLSDLTKKNVKTFVWTEECQASFQLLKKMLCGSPVLRTPDIRKEMILQTDASNRGLGAVLSQIGEDGEEHPIVYISRKLLPREEKYAVVEKECLAVVWAIQTLKVYLYGQHFRIQTDHHALYWLDRMKSKNERLSRWSLYLQEWNFRVEYRKGTENGNADGLSRGPVVEQPSCSLEVEGGVMN</sequence>
<dbReference type="SUPFAM" id="SSF56672">
    <property type="entry name" value="DNA/RNA polymerases"/>
    <property type="match status" value="1"/>
</dbReference>
<keyword evidence="14" id="KW-0238">DNA-binding</keyword>
<dbReference type="PANTHER" id="PTHR37984:SF5">
    <property type="entry name" value="PROTEIN NYNRIN-LIKE"/>
    <property type="match status" value="1"/>
</dbReference>
<dbReference type="InterPro" id="IPR001584">
    <property type="entry name" value="Integrase_cat-core"/>
</dbReference>
<evidence type="ECO:0000256" key="12">
    <source>
        <dbReference type="ARBA" id="ARBA00022918"/>
    </source>
</evidence>
<dbReference type="InterPro" id="IPR043502">
    <property type="entry name" value="DNA/RNA_pol_sf"/>
</dbReference>
<dbReference type="FunFam" id="3.30.420.10:FF:000032">
    <property type="entry name" value="Retrovirus-related Pol polyprotein from transposon 297-like Protein"/>
    <property type="match status" value="1"/>
</dbReference>
<dbReference type="InterPro" id="IPR038269">
    <property type="entry name" value="SCAN_sf"/>
</dbReference>
<evidence type="ECO:0000256" key="15">
    <source>
        <dbReference type="ARBA" id="ARBA00023172"/>
    </source>
</evidence>
<dbReference type="Pfam" id="PF24626">
    <property type="entry name" value="SH3_Tf2-1"/>
    <property type="match status" value="1"/>
</dbReference>
<keyword evidence="4" id="KW-0548">Nucleotidyltransferase</keyword>
<dbReference type="Pfam" id="PF17921">
    <property type="entry name" value="Integrase_H2C2"/>
    <property type="match status" value="1"/>
</dbReference>
<dbReference type="OMA" id="FREPDIR"/>
<evidence type="ECO:0000256" key="5">
    <source>
        <dbReference type="ARBA" id="ARBA00022722"/>
    </source>
</evidence>
<dbReference type="InterPro" id="IPR000477">
    <property type="entry name" value="RT_dom"/>
</dbReference>
<dbReference type="GO" id="GO:0003677">
    <property type="term" value="F:DNA binding"/>
    <property type="evidence" value="ECO:0007669"/>
    <property type="project" value="UniProtKB-KW"/>
</dbReference>
<dbReference type="SUPFAM" id="SSF50630">
    <property type="entry name" value="Acid proteases"/>
    <property type="match status" value="1"/>
</dbReference>
<dbReference type="InterPro" id="IPR012337">
    <property type="entry name" value="RNaseH-like_sf"/>
</dbReference>
<dbReference type="Gene3D" id="1.10.340.70">
    <property type="match status" value="1"/>
</dbReference>
<dbReference type="GO" id="GO:0006508">
    <property type="term" value="P:proteolysis"/>
    <property type="evidence" value="ECO:0007669"/>
    <property type="project" value="UniProtKB-KW"/>
</dbReference>
<evidence type="ECO:0000259" key="20">
    <source>
        <dbReference type="PROSITE" id="PS50878"/>
    </source>
</evidence>
<dbReference type="eggNOG" id="KOG1721">
    <property type="taxonomic scope" value="Eukaryota"/>
</dbReference>
<feature type="domain" description="SCAN box" evidence="19">
    <location>
        <begin position="174"/>
        <end position="251"/>
    </location>
</feature>
<dbReference type="GO" id="GO:0003887">
    <property type="term" value="F:DNA-directed DNA polymerase activity"/>
    <property type="evidence" value="ECO:0007669"/>
    <property type="project" value="UniProtKB-KW"/>
</dbReference>
<keyword evidence="9" id="KW-0378">Hydrolase</keyword>
<evidence type="ECO:0000259" key="18">
    <source>
        <dbReference type="PROSITE" id="PS50158"/>
    </source>
</evidence>
<feature type="compositionally biased region" description="Acidic residues" evidence="17">
    <location>
        <begin position="74"/>
        <end position="84"/>
    </location>
</feature>
<organism evidence="22">
    <name type="scientific">Amphimedon queenslandica</name>
    <name type="common">Sponge</name>
    <dbReference type="NCBI Taxonomy" id="400682"/>
    <lineage>
        <taxon>Eukaryota</taxon>
        <taxon>Metazoa</taxon>
        <taxon>Porifera</taxon>
        <taxon>Demospongiae</taxon>
        <taxon>Heteroscleromorpha</taxon>
        <taxon>Haplosclerida</taxon>
        <taxon>Niphatidae</taxon>
        <taxon>Amphimedon</taxon>
    </lineage>
</organism>
<feature type="domain" description="CCHC-type" evidence="18">
    <location>
        <begin position="302"/>
        <end position="319"/>
    </location>
</feature>
<dbReference type="CDD" id="cd01647">
    <property type="entry name" value="RT_LTR"/>
    <property type="match status" value="1"/>
</dbReference>
<dbReference type="Gene3D" id="3.30.70.270">
    <property type="match status" value="2"/>
</dbReference>
<dbReference type="SMART" id="SM00431">
    <property type="entry name" value="SCAN"/>
    <property type="match status" value="1"/>
</dbReference>
<evidence type="ECO:0000256" key="7">
    <source>
        <dbReference type="ARBA" id="ARBA00022750"/>
    </source>
</evidence>
<evidence type="ECO:0000256" key="10">
    <source>
        <dbReference type="ARBA" id="ARBA00022842"/>
    </source>
</evidence>
<keyword evidence="3" id="KW-0808">Transferase</keyword>
<accession>A0A1X7U211</accession>
<dbReference type="GO" id="GO:0003964">
    <property type="term" value="F:RNA-directed DNA polymerase activity"/>
    <property type="evidence" value="ECO:0007669"/>
    <property type="project" value="UniProtKB-KW"/>
</dbReference>
<dbReference type="Pfam" id="PF00078">
    <property type="entry name" value="RVT_1"/>
    <property type="match status" value="1"/>
</dbReference>
<evidence type="ECO:0000256" key="17">
    <source>
        <dbReference type="SAM" id="MobiDB-lite"/>
    </source>
</evidence>
<dbReference type="Pfam" id="PF00098">
    <property type="entry name" value="zf-CCHC"/>
    <property type="match status" value="1"/>
</dbReference>
<keyword evidence="16" id="KW-0862">Zinc</keyword>
<dbReference type="Gene3D" id="3.30.420.10">
    <property type="entry name" value="Ribonuclease H-like superfamily/Ribonuclease H"/>
    <property type="match status" value="1"/>
</dbReference>
<dbReference type="PROSITE" id="PS50878">
    <property type="entry name" value="RT_POL"/>
    <property type="match status" value="1"/>
</dbReference>
<reference evidence="22" key="1">
    <citation type="submission" date="2017-05" db="UniProtKB">
        <authorList>
            <consortium name="EnsemblMetazoa"/>
        </authorList>
    </citation>
    <scope>IDENTIFICATION</scope>
</reference>
<dbReference type="GO" id="GO:0004190">
    <property type="term" value="F:aspartic-type endopeptidase activity"/>
    <property type="evidence" value="ECO:0007669"/>
    <property type="project" value="UniProtKB-KW"/>
</dbReference>
<feature type="compositionally biased region" description="Basic and acidic residues" evidence="17">
    <location>
        <begin position="29"/>
        <end position="55"/>
    </location>
</feature>
<evidence type="ECO:0000256" key="1">
    <source>
        <dbReference type="ARBA" id="ARBA00012493"/>
    </source>
</evidence>
<dbReference type="eggNOG" id="KOG0017">
    <property type="taxonomic scope" value="Eukaryota"/>
</dbReference>
<dbReference type="InParanoid" id="A0A1X7U211"/>
<evidence type="ECO:0000256" key="9">
    <source>
        <dbReference type="ARBA" id="ARBA00022801"/>
    </source>
</evidence>
<evidence type="ECO:0000256" key="2">
    <source>
        <dbReference type="ARBA" id="ARBA00022670"/>
    </source>
</evidence>
<dbReference type="PANTHER" id="PTHR37984">
    <property type="entry name" value="PROTEIN CBG26694"/>
    <property type="match status" value="1"/>
</dbReference>
<dbReference type="Gene3D" id="2.40.70.10">
    <property type="entry name" value="Acid Proteases"/>
    <property type="match status" value="1"/>
</dbReference>
<feature type="domain" description="CCHC-type" evidence="18">
    <location>
        <begin position="265"/>
        <end position="281"/>
    </location>
</feature>
<feature type="region of interest" description="Disordered" evidence="17">
    <location>
        <begin position="1"/>
        <end position="93"/>
    </location>
</feature>
<dbReference type="SMART" id="SM00343">
    <property type="entry name" value="ZnF_C2HC"/>
    <property type="match status" value="2"/>
</dbReference>
<feature type="region of interest" description="Disordered" evidence="17">
    <location>
        <begin position="462"/>
        <end position="486"/>
    </location>
</feature>
<keyword evidence="15" id="KW-0233">DNA recombination</keyword>
<dbReference type="SUPFAM" id="SSF47353">
    <property type="entry name" value="Retrovirus capsid dimerization domain-like"/>
    <property type="match status" value="1"/>
</dbReference>
<evidence type="ECO:0000256" key="11">
    <source>
        <dbReference type="ARBA" id="ARBA00022908"/>
    </source>
</evidence>
<protein>
    <recommendedName>
        <fullName evidence="1">RNA-directed DNA polymerase</fullName>
        <ecNumber evidence="1">2.7.7.49</ecNumber>
    </recommendedName>
</protein>
<dbReference type="InterPro" id="IPR050951">
    <property type="entry name" value="Retrovirus_Pol_polyprotein"/>
</dbReference>
<dbReference type="InterPro" id="IPR056924">
    <property type="entry name" value="SH3_Tf2-1"/>
</dbReference>
<feature type="domain" description="Integrase catalytic" evidence="21">
    <location>
        <begin position="657"/>
        <end position="815"/>
    </location>
</feature>
<dbReference type="InterPro" id="IPR041373">
    <property type="entry name" value="RT_RNaseH"/>
</dbReference>
<dbReference type="SUPFAM" id="SSF57756">
    <property type="entry name" value="Retrovirus zinc finger-like domains"/>
    <property type="match status" value="1"/>
</dbReference>
<evidence type="ECO:0000256" key="8">
    <source>
        <dbReference type="ARBA" id="ARBA00022759"/>
    </source>
</evidence>
<dbReference type="FunCoup" id="A0A1X7U211">
    <property type="interactions" value="11"/>
</dbReference>
<dbReference type="Gene3D" id="3.10.10.10">
    <property type="entry name" value="HIV Type 1 Reverse Transcriptase, subunit A, domain 1"/>
    <property type="match status" value="1"/>
</dbReference>
<keyword evidence="2" id="KW-0645">Protease</keyword>
<dbReference type="InterPro" id="IPR041588">
    <property type="entry name" value="Integrase_H2C2"/>
</dbReference>
<dbReference type="GO" id="GO:0006310">
    <property type="term" value="P:DNA recombination"/>
    <property type="evidence" value="ECO:0007669"/>
    <property type="project" value="UniProtKB-KW"/>
</dbReference>
<keyword evidence="11" id="KW-0229">DNA integration</keyword>
<evidence type="ECO:0000259" key="21">
    <source>
        <dbReference type="PROSITE" id="PS50994"/>
    </source>
</evidence>
<evidence type="ECO:0000256" key="14">
    <source>
        <dbReference type="ARBA" id="ARBA00023125"/>
    </source>
</evidence>
<dbReference type="EnsemblMetazoa" id="Aqu2.1.21921_001">
    <property type="protein sequence ID" value="Aqu2.1.21921_001"/>
    <property type="gene ID" value="Aqu2.1.21921"/>
</dbReference>
<keyword evidence="13" id="KW-0239">DNA-directed DNA polymerase</keyword>
<dbReference type="Gene3D" id="1.10.4020.10">
    <property type="entry name" value="DNA breaking-rejoining enzymes"/>
    <property type="match status" value="1"/>
</dbReference>
<dbReference type="GO" id="GO:0004519">
    <property type="term" value="F:endonuclease activity"/>
    <property type="evidence" value="ECO:0007669"/>
    <property type="project" value="UniProtKB-KW"/>
</dbReference>
<dbReference type="InterPro" id="IPR036875">
    <property type="entry name" value="Znf_CCHC_sf"/>
</dbReference>
<feature type="domain" description="Reverse transcriptase" evidence="20">
    <location>
        <begin position="1041"/>
        <end position="1219"/>
    </location>
</feature>
<keyword evidence="7" id="KW-0064">Aspartyl protease</keyword>
<dbReference type="SUPFAM" id="SSF53098">
    <property type="entry name" value="Ribonuclease H-like"/>
    <property type="match status" value="1"/>
</dbReference>
<dbReference type="GO" id="GO:0008270">
    <property type="term" value="F:zinc ion binding"/>
    <property type="evidence" value="ECO:0007669"/>
    <property type="project" value="UniProtKB-KW"/>
</dbReference>
<evidence type="ECO:0000256" key="16">
    <source>
        <dbReference type="PROSITE-ProRule" id="PRU00047"/>
    </source>
</evidence>
<evidence type="ECO:0000256" key="4">
    <source>
        <dbReference type="ARBA" id="ARBA00022695"/>
    </source>
</evidence>
<dbReference type="InterPro" id="IPR003309">
    <property type="entry name" value="SCAN_dom"/>
</dbReference>
<keyword evidence="16" id="KW-0863">Zinc-finger</keyword>
<keyword evidence="10" id="KW-0460">Magnesium</keyword>
<dbReference type="PROSITE" id="PS50804">
    <property type="entry name" value="SCAN_BOX"/>
    <property type="match status" value="1"/>
</dbReference>
<proteinExistence type="predicted"/>
<dbReference type="InterPro" id="IPR001878">
    <property type="entry name" value="Znf_CCHC"/>
</dbReference>
<dbReference type="InterPro" id="IPR036397">
    <property type="entry name" value="RNaseH_sf"/>
</dbReference>
<dbReference type="Gene3D" id="4.10.60.10">
    <property type="entry name" value="Zinc finger, CCHC-type"/>
    <property type="match status" value="1"/>
</dbReference>
<keyword evidence="8" id="KW-0255">Endonuclease</keyword>
<keyword evidence="12" id="KW-0695">RNA-directed DNA polymerase</keyword>
<evidence type="ECO:0000256" key="6">
    <source>
        <dbReference type="ARBA" id="ARBA00022723"/>
    </source>
</evidence>
<dbReference type="EC" id="2.7.7.49" evidence="1"/>